<name>A0A1D2VH99_9ASCO</name>
<dbReference type="AlphaFoldDB" id="A0A1D2VH99"/>
<gene>
    <name evidence="1" type="ORF">ASCRUDRAFT_75751</name>
</gene>
<protein>
    <submittedName>
        <fullName evidence="1">Uncharacterized protein</fullName>
    </submittedName>
</protein>
<accession>A0A1D2VH99</accession>
<evidence type="ECO:0000313" key="1">
    <source>
        <dbReference type="EMBL" id="ODV61006.1"/>
    </source>
</evidence>
<dbReference type="InParanoid" id="A0A1D2VH99"/>
<reference evidence="2" key="1">
    <citation type="submission" date="2016-05" db="EMBL/GenBank/DDBJ databases">
        <title>Comparative genomics of biotechnologically important yeasts.</title>
        <authorList>
            <consortium name="DOE Joint Genome Institute"/>
            <person name="Riley R."/>
            <person name="Haridas S."/>
            <person name="Wolfe K.H."/>
            <person name="Lopes M.R."/>
            <person name="Hittinger C.T."/>
            <person name="Goker M."/>
            <person name="Salamov A."/>
            <person name="Wisecaver J."/>
            <person name="Long T.M."/>
            <person name="Aerts A.L."/>
            <person name="Barry K."/>
            <person name="Choi C."/>
            <person name="Clum A."/>
            <person name="Coughlan A.Y."/>
            <person name="Deshpande S."/>
            <person name="Douglass A.P."/>
            <person name="Hanson S.J."/>
            <person name="Klenk H.-P."/>
            <person name="Labutti K."/>
            <person name="Lapidus A."/>
            <person name="Lindquist E."/>
            <person name="Lipzen A."/>
            <person name="Meier-Kolthoff J.P."/>
            <person name="Ohm R.A."/>
            <person name="Otillar R.P."/>
            <person name="Pangilinan J."/>
            <person name="Peng Y."/>
            <person name="Rokas A."/>
            <person name="Rosa C.A."/>
            <person name="Scheuner C."/>
            <person name="Sibirny A.A."/>
            <person name="Slot J.C."/>
            <person name="Stielow J.B."/>
            <person name="Sun H."/>
            <person name="Kurtzman C.P."/>
            <person name="Blackwell M."/>
            <person name="Grigoriev I.V."/>
            <person name="Jeffries T.W."/>
        </authorList>
    </citation>
    <scope>NUCLEOTIDE SEQUENCE [LARGE SCALE GENOMIC DNA]</scope>
    <source>
        <strain evidence="2">DSM 1968</strain>
    </source>
</reference>
<evidence type="ECO:0000313" key="2">
    <source>
        <dbReference type="Proteomes" id="UP000095038"/>
    </source>
</evidence>
<feature type="non-terminal residue" evidence="1">
    <location>
        <position position="55"/>
    </location>
</feature>
<sequence length="55" mass="6249">MSSGSAPTEPECFCWLTDFRESYNSLKSSSCNTAGNEPSRGNVWIMEFRDTLNFF</sequence>
<keyword evidence="2" id="KW-1185">Reference proteome</keyword>
<dbReference type="RefSeq" id="XP_020047313.1">
    <property type="nucleotide sequence ID" value="XM_020193202.1"/>
</dbReference>
<dbReference type="GeneID" id="30966838"/>
<dbReference type="EMBL" id="KV454480">
    <property type="protein sequence ID" value="ODV61006.1"/>
    <property type="molecule type" value="Genomic_DNA"/>
</dbReference>
<dbReference type="Proteomes" id="UP000095038">
    <property type="component" value="Unassembled WGS sequence"/>
</dbReference>
<organism evidence="1 2">
    <name type="scientific">Ascoidea rubescens DSM 1968</name>
    <dbReference type="NCBI Taxonomy" id="1344418"/>
    <lineage>
        <taxon>Eukaryota</taxon>
        <taxon>Fungi</taxon>
        <taxon>Dikarya</taxon>
        <taxon>Ascomycota</taxon>
        <taxon>Saccharomycotina</taxon>
        <taxon>Saccharomycetes</taxon>
        <taxon>Ascoideaceae</taxon>
        <taxon>Ascoidea</taxon>
    </lineage>
</organism>
<proteinExistence type="predicted"/>